<reference evidence="1" key="1">
    <citation type="submission" date="2016-01" db="EMBL/GenBank/DDBJ databases">
        <authorList>
            <person name="Peeters C."/>
        </authorList>
    </citation>
    <scope>NUCLEOTIDE SEQUENCE [LARGE SCALE GENOMIC DNA]</scope>
    <source>
        <strain evidence="1">LMG 22937</strain>
    </source>
</reference>
<dbReference type="InterPro" id="IPR021815">
    <property type="entry name" value="TsiV"/>
</dbReference>
<dbReference type="EMBL" id="FCOL02000097">
    <property type="protein sequence ID" value="SAL83431.1"/>
    <property type="molecule type" value="Genomic_DNA"/>
</dbReference>
<protein>
    <recommendedName>
        <fullName evidence="3">DUF3396 domain-containing protein</fullName>
    </recommendedName>
</protein>
<proteinExistence type="predicted"/>
<dbReference type="RefSeq" id="WP_087660057.1">
    <property type="nucleotide sequence ID" value="NZ_FCOL02000097.1"/>
</dbReference>
<evidence type="ECO:0008006" key="3">
    <source>
        <dbReference type="Google" id="ProtNLM"/>
    </source>
</evidence>
<sequence>MNLPPQLSTPFIASGRVACKVMLDLTVYLVGPTEAELEYLIDLYSRACPRDRLIRYKISELEYWPALSNPVLTKSGRLAAANGTASPALEPVRQRIRTGRAFEVRFWDGNEIDAPDGSWSFSCTGLKLRRSGLHAFARILVPLATSPALLFDLARAIARNVRFLSGHGGLVFVYHPWHKAPAFDYIFAAARRFWCVDIEDLNVSLPLMRDGIKSINWITMIGQLHDRLVETDATRFGLERAPEGVVVHKERLGYVVIIGPAPTTGDINRPGPQLRPYFEFGERIAPLVLTQHPDFDGASFFRTGSTVGWIRRFVDPQGWR</sequence>
<dbReference type="OrthoDB" id="8986326at2"/>
<gene>
    <name evidence="1" type="ORF">AWB67_06405</name>
</gene>
<dbReference type="Proteomes" id="UP000054925">
    <property type="component" value="Unassembled WGS sequence"/>
</dbReference>
<accession>A0A158KSM1</accession>
<keyword evidence="2" id="KW-1185">Reference proteome</keyword>
<evidence type="ECO:0000313" key="1">
    <source>
        <dbReference type="EMBL" id="SAL83431.1"/>
    </source>
</evidence>
<dbReference type="AlphaFoldDB" id="A0A158KSM1"/>
<dbReference type="Pfam" id="PF11876">
    <property type="entry name" value="TsiV"/>
    <property type="match status" value="1"/>
</dbReference>
<evidence type="ECO:0000313" key="2">
    <source>
        <dbReference type="Proteomes" id="UP000054925"/>
    </source>
</evidence>
<organism evidence="1 2">
    <name type="scientific">Caballeronia terrestris</name>
    <dbReference type="NCBI Taxonomy" id="1226301"/>
    <lineage>
        <taxon>Bacteria</taxon>
        <taxon>Pseudomonadati</taxon>
        <taxon>Pseudomonadota</taxon>
        <taxon>Betaproteobacteria</taxon>
        <taxon>Burkholderiales</taxon>
        <taxon>Burkholderiaceae</taxon>
        <taxon>Caballeronia</taxon>
    </lineage>
</organism>
<name>A0A158KSM1_9BURK</name>
<comment type="caution">
    <text evidence="1">The sequence shown here is derived from an EMBL/GenBank/DDBJ whole genome shotgun (WGS) entry which is preliminary data.</text>
</comment>